<dbReference type="AlphaFoldDB" id="F8X1E6"/>
<protein>
    <submittedName>
        <fullName evidence="1">Uncharacterized protein</fullName>
    </submittedName>
</protein>
<name>F8X1E6_9BACT</name>
<dbReference type="Proteomes" id="UP000006420">
    <property type="component" value="Unassembled WGS sequence"/>
</dbReference>
<proteinExistence type="predicted"/>
<evidence type="ECO:0000313" key="1">
    <source>
        <dbReference type="EMBL" id="EGK03282.1"/>
    </source>
</evidence>
<gene>
    <name evidence="1" type="ORF">HMPREF9456_02055</name>
</gene>
<dbReference type="EMBL" id="ADLW01000009">
    <property type="protein sequence ID" value="EGK03282.1"/>
    <property type="molecule type" value="Genomic_DNA"/>
</dbReference>
<sequence>MINKADSQESLKDIWTSYPNYQRNQKFKNALTNAKSKLPKLQPAS</sequence>
<evidence type="ECO:0000313" key="2">
    <source>
        <dbReference type="Proteomes" id="UP000006420"/>
    </source>
</evidence>
<comment type="caution">
    <text evidence="1">The sequence shown here is derived from an EMBL/GenBank/DDBJ whole genome shotgun (WGS) entry which is preliminary data.</text>
</comment>
<accession>F8X1E6</accession>
<organism evidence="1 2">
    <name type="scientific">Dysgonomonas mossii DSM 22836</name>
    <dbReference type="NCBI Taxonomy" id="742767"/>
    <lineage>
        <taxon>Bacteria</taxon>
        <taxon>Pseudomonadati</taxon>
        <taxon>Bacteroidota</taxon>
        <taxon>Bacteroidia</taxon>
        <taxon>Bacteroidales</taxon>
        <taxon>Dysgonomonadaceae</taxon>
        <taxon>Dysgonomonas</taxon>
    </lineage>
</organism>
<reference evidence="1 2" key="1">
    <citation type="submission" date="2011-04" db="EMBL/GenBank/DDBJ databases">
        <title>The Genome Sequence of Dysgonomonas mossii DSM 22836.</title>
        <authorList>
            <consortium name="The Broad Institute Genome Sequencing Platform"/>
            <person name="Earl A."/>
            <person name="Ward D."/>
            <person name="Feldgarden M."/>
            <person name="Gevers D."/>
            <person name="Pudlo N."/>
            <person name="Martens E."/>
            <person name="Allen-Vercoe E."/>
            <person name="Young S.K."/>
            <person name="Zeng Q."/>
            <person name="Gargeya S."/>
            <person name="Fitzgerald M."/>
            <person name="Haas B."/>
            <person name="Abouelleil A."/>
            <person name="Alvarado L."/>
            <person name="Arachchi H.M."/>
            <person name="Berlin A."/>
            <person name="Brown A."/>
            <person name="Chapman S.B."/>
            <person name="Chen Z."/>
            <person name="Dunbar C."/>
            <person name="Freedman E."/>
            <person name="Gearin G."/>
            <person name="Gellesch M."/>
            <person name="Goldberg J."/>
            <person name="Griggs A."/>
            <person name="Gujja S."/>
            <person name="Heiman D."/>
            <person name="Howarth C."/>
            <person name="Larson L."/>
            <person name="Lui A."/>
            <person name="MacDonald P.J.P."/>
            <person name="Mehta T."/>
            <person name="Montmayeur A."/>
            <person name="Murphy C."/>
            <person name="Neiman D."/>
            <person name="Pearson M."/>
            <person name="Priest M."/>
            <person name="Roberts A."/>
            <person name="Saif S."/>
            <person name="Shea T."/>
            <person name="Shenoy N."/>
            <person name="Sisk P."/>
            <person name="Stolte C."/>
            <person name="Sykes S."/>
            <person name="Yandava C."/>
            <person name="Wortman J."/>
            <person name="Nusbaum C."/>
            <person name="Birren B."/>
        </authorList>
    </citation>
    <scope>NUCLEOTIDE SEQUENCE [LARGE SCALE GENOMIC DNA]</scope>
    <source>
        <strain evidence="1 2">DSM 22836</strain>
    </source>
</reference>
<keyword evidence="2" id="KW-1185">Reference proteome</keyword>
<dbReference type="HOGENOM" id="CLU_3199077_0_0_10"/>